<dbReference type="PANTHER" id="PTHR10992:SF872">
    <property type="entry name" value="METHYLESTERASE 11, CHLOROPLASTIC-RELATED"/>
    <property type="match status" value="1"/>
</dbReference>
<dbReference type="EMBL" id="JABXXV010000005">
    <property type="protein sequence ID" value="NVN47315.1"/>
    <property type="molecule type" value="Genomic_DNA"/>
</dbReference>
<evidence type="ECO:0000313" key="3">
    <source>
        <dbReference type="Proteomes" id="UP001516351"/>
    </source>
</evidence>
<dbReference type="InterPro" id="IPR029058">
    <property type="entry name" value="AB_hydrolase_fold"/>
</dbReference>
<comment type="caution">
    <text evidence="2">The sequence shown here is derived from an EMBL/GenBank/DDBJ whole genome shotgun (WGS) entry which is preliminary data.</text>
</comment>
<reference evidence="2 3" key="1">
    <citation type="submission" date="2020-06" db="EMBL/GenBank/DDBJ databases">
        <title>Synonyms of Asaia species.</title>
        <authorList>
            <person name="Sombolestani A."/>
        </authorList>
    </citation>
    <scope>NUCLEOTIDE SEQUENCE [LARGE SCALE GENOMIC DNA]</scope>
    <source>
        <strain evidence="2 3">LMG 27047</strain>
    </source>
</reference>
<proteinExistence type="predicted"/>
<sequence>MPPIVLVHGSWHWAGCFTKLQNELHARGHKSLAVDNASHGESTISWSSIATMEDYARPVMDLLQAQDEAVILVGHSMGGATLSYLAEIMPERIAALVYLSGFMTGDGVSAMDQIGKYHAHEACAPLFEATAILPESTGIKLHLDRQQSIRDAFYGDCTEEDIAFASHHVCEINTIVPNLYTPRANRELERHYITCSQDRAIPLASQQDMIARFPSTVTHRLETSHSPYFSAASALADILAAITSRPREYAS</sequence>
<evidence type="ECO:0000259" key="1">
    <source>
        <dbReference type="Pfam" id="PF12697"/>
    </source>
</evidence>
<protein>
    <submittedName>
        <fullName evidence="2">Alpha/beta fold hydrolase</fullName>
    </submittedName>
</protein>
<evidence type="ECO:0000313" key="2">
    <source>
        <dbReference type="EMBL" id="NVN47315.1"/>
    </source>
</evidence>
<keyword evidence="2" id="KW-0378">Hydrolase</keyword>
<organism evidence="2 3">
    <name type="scientific">Asaia spathodeae</name>
    <dbReference type="NCBI Taxonomy" id="657016"/>
    <lineage>
        <taxon>Bacteria</taxon>
        <taxon>Pseudomonadati</taxon>
        <taxon>Pseudomonadota</taxon>
        <taxon>Alphaproteobacteria</taxon>
        <taxon>Acetobacterales</taxon>
        <taxon>Acetobacteraceae</taxon>
        <taxon>Asaia</taxon>
    </lineage>
</organism>
<dbReference type="Proteomes" id="UP001516351">
    <property type="component" value="Unassembled WGS sequence"/>
</dbReference>
<accession>A0ABX2P720</accession>
<dbReference type="GO" id="GO:0016787">
    <property type="term" value="F:hydrolase activity"/>
    <property type="evidence" value="ECO:0007669"/>
    <property type="project" value="UniProtKB-KW"/>
</dbReference>
<dbReference type="RefSeq" id="WP_267312141.1">
    <property type="nucleotide sequence ID" value="NZ_JABXXV010000005.1"/>
</dbReference>
<name>A0ABX2P720_9PROT</name>
<keyword evidence="3" id="KW-1185">Reference proteome</keyword>
<dbReference type="InterPro" id="IPR045889">
    <property type="entry name" value="MES/HNL"/>
</dbReference>
<dbReference type="InterPro" id="IPR000073">
    <property type="entry name" value="AB_hydrolase_1"/>
</dbReference>
<gene>
    <name evidence="2" type="ORF">HW542_10900</name>
</gene>
<dbReference type="PANTHER" id="PTHR10992">
    <property type="entry name" value="METHYLESTERASE FAMILY MEMBER"/>
    <property type="match status" value="1"/>
</dbReference>
<feature type="domain" description="AB hydrolase-1" evidence="1">
    <location>
        <begin position="4"/>
        <end position="237"/>
    </location>
</feature>
<dbReference type="SUPFAM" id="SSF53474">
    <property type="entry name" value="alpha/beta-Hydrolases"/>
    <property type="match status" value="1"/>
</dbReference>
<dbReference type="Gene3D" id="3.40.50.1820">
    <property type="entry name" value="alpha/beta hydrolase"/>
    <property type="match status" value="1"/>
</dbReference>
<dbReference type="Pfam" id="PF12697">
    <property type="entry name" value="Abhydrolase_6"/>
    <property type="match status" value="1"/>
</dbReference>